<evidence type="ECO:0000256" key="5">
    <source>
        <dbReference type="ARBA" id="ARBA00022729"/>
    </source>
</evidence>
<evidence type="ECO:0000256" key="13">
    <source>
        <dbReference type="SAM" id="SignalP"/>
    </source>
</evidence>
<dbReference type="InterPro" id="IPR004843">
    <property type="entry name" value="Calcineurin-like_PHP"/>
</dbReference>
<comment type="caution">
    <text evidence="15">The sequence shown here is derived from an EMBL/GenBank/DDBJ whole genome shotgun (WGS) entry which is preliminary data.</text>
</comment>
<dbReference type="GO" id="GO:0004767">
    <property type="term" value="F:sphingomyelin phosphodiesterase activity"/>
    <property type="evidence" value="ECO:0007669"/>
    <property type="project" value="UniProtKB-UniRule"/>
</dbReference>
<feature type="disulfide bond" evidence="12">
    <location>
        <begin position="531"/>
        <end position="535"/>
    </location>
</feature>
<organism evidence="15 16">
    <name type="scientific">Gymnopilus dilepis</name>
    <dbReference type="NCBI Taxonomy" id="231916"/>
    <lineage>
        <taxon>Eukaryota</taxon>
        <taxon>Fungi</taxon>
        <taxon>Dikarya</taxon>
        <taxon>Basidiomycota</taxon>
        <taxon>Agaricomycotina</taxon>
        <taxon>Agaricomycetes</taxon>
        <taxon>Agaricomycetidae</taxon>
        <taxon>Agaricales</taxon>
        <taxon>Agaricineae</taxon>
        <taxon>Hymenogastraceae</taxon>
        <taxon>Gymnopilus</taxon>
    </lineage>
</organism>
<name>A0A409YV04_9AGAR</name>
<dbReference type="AlphaFoldDB" id="A0A409YV04"/>
<dbReference type="GO" id="GO:0016798">
    <property type="term" value="F:hydrolase activity, acting on glycosyl bonds"/>
    <property type="evidence" value="ECO:0007669"/>
    <property type="project" value="UniProtKB-KW"/>
</dbReference>
<evidence type="ECO:0000256" key="12">
    <source>
        <dbReference type="PIRSR" id="PIRSR000948-2"/>
    </source>
</evidence>
<feature type="disulfide bond" evidence="12">
    <location>
        <begin position="64"/>
        <end position="75"/>
    </location>
</feature>
<evidence type="ECO:0000256" key="7">
    <source>
        <dbReference type="ARBA" id="ARBA00022833"/>
    </source>
</evidence>
<proteinExistence type="inferred from homology"/>
<feature type="binding site" evidence="11">
    <location>
        <position position="149"/>
    </location>
    <ligand>
        <name>Zn(2+)</name>
        <dbReference type="ChEBI" id="CHEBI:29105"/>
        <label>1</label>
    </ligand>
</feature>
<evidence type="ECO:0000256" key="4">
    <source>
        <dbReference type="ARBA" id="ARBA00022723"/>
    </source>
</evidence>
<keyword evidence="5 13" id="KW-0732">Signal</keyword>
<dbReference type="OrthoDB" id="282973at2759"/>
<comment type="similarity">
    <text evidence="2 10">Belongs to the acid sphingomyelinase family.</text>
</comment>
<keyword evidence="4 11" id="KW-0479">Metal-binding</keyword>
<dbReference type="GO" id="GO:0005615">
    <property type="term" value="C:extracellular space"/>
    <property type="evidence" value="ECO:0007669"/>
    <property type="project" value="TreeGrafter"/>
</dbReference>
<evidence type="ECO:0000256" key="2">
    <source>
        <dbReference type="ARBA" id="ARBA00008234"/>
    </source>
</evidence>
<dbReference type="GO" id="GO:0006685">
    <property type="term" value="P:sphingomyelin catabolic process"/>
    <property type="evidence" value="ECO:0007669"/>
    <property type="project" value="UniProtKB-UniRule"/>
</dbReference>
<feature type="binding site" evidence="11">
    <location>
        <position position="219"/>
    </location>
    <ligand>
        <name>Zn(2+)</name>
        <dbReference type="ChEBI" id="CHEBI:29105"/>
        <label>2</label>
    </ligand>
</feature>
<keyword evidence="8 12" id="KW-1015">Disulfide bond</keyword>
<keyword evidence="9" id="KW-0325">Glycoprotein</keyword>
<dbReference type="InterPro" id="IPR045473">
    <property type="entry name" value="ASM_C"/>
</dbReference>
<feature type="disulfide bond" evidence="12">
    <location>
        <begin position="170"/>
        <end position="192"/>
    </location>
</feature>
<feature type="binding site" evidence="11">
    <location>
        <position position="219"/>
    </location>
    <ligand>
        <name>Zn(2+)</name>
        <dbReference type="ChEBI" id="CHEBI:29105"/>
        <label>1</label>
    </ligand>
</feature>
<feature type="binding site" evidence="11">
    <location>
        <position position="402"/>
    </location>
    <ligand>
        <name>Zn(2+)</name>
        <dbReference type="ChEBI" id="CHEBI:29105"/>
        <label>1</label>
    </ligand>
</feature>
<dbReference type="SMART" id="SM00741">
    <property type="entry name" value="SapB"/>
    <property type="match status" value="1"/>
</dbReference>
<feature type="chain" id="PRO_5019040774" description="Sphingomyelin phosphodiesterase" evidence="13">
    <location>
        <begin position="20"/>
        <end position="649"/>
    </location>
</feature>
<evidence type="ECO:0000256" key="11">
    <source>
        <dbReference type="PIRSR" id="PIRSR000948-1"/>
    </source>
</evidence>
<keyword evidence="10" id="KW-0326">Glycosidase</keyword>
<dbReference type="SUPFAM" id="SSF56300">
    <property type="entry name" value="Metallo-dependent phosphatases"/>
    <property type="match status" value="1"/>
</dbReference>
<dbReference type="Pfam" id="PF19272">
    <property type="entry name" value="ASMase_C"/>
    <property type="match status" value="1"/>
</dbReference>
<comment type="subcellular location">
    <subcellularLocation>
        <location evidence="1">Secreted</location>
    </subcellularLocation>
</comment>
<dbReference type="CDD" id="cd00842">
    <property type="entry name" value="MPP_ASMase"/>
    <property type="match status" value="1"/>
</dbReference>
<keyword evidence="3" id="KW-0964">Secreted</keyword>
<dbReference type="Pfam" id="PF00149">
    <property type="entry name" value="Metallophos"/>
    <property type="match status" value="1"/>
</dbReference>
<evidence type="ECO:0000256" key="8">
    <source>
        <dbReference type="ARBA" id="ARBA00023157"/>
    </source>
</evidence>
<dbReference type="InParanoid" id="A0A409YV04"/>
<comment type="cofactor">
    <cofactor evidence="11">
        <name>Zn(2+)</name>
        <dbReference type="ChEBI" id="CHEBI:29105"/>
    </cofactor>
    <text evidence="11">Binds 2 Zn(2+) ions per subunit.</text>
</comment>
<dbReference type="GO" id="GO:0016020">
    <property type="term" value="C:membrane"/>
    <property type="evidence" value="ECO:0007669"/>
    <property type="project" value="GOC"/>
</dbReference>
<evidence type="ECO:0000259" key="14">
    <source>
        <dbReference type="SMART" id="SM00741"/>
    </source>
</evidence>
<evidence type="ECO:0000256" key="10">
    <source>
        <dbReference type="PIRNR" id="PIRNR000948"/>
    </source>
</evidence>
<protein>
    <recommendedName>
        <fullName evidence="10">Sphingomyelin phosphodiesterase</fullName>
    </recommendedName>
</protein>
<sequence length="649" mass="70414">MLTLSRLSILLTCSLSVYASLVSEIVDAIEQAVDCDSCHALLGVLTGVAILGDTVFDDTMVAVCQVTGAADDDVCKGLIDEQGPIIAHDLRSISPFGQTATKLCNALIGLCQAPAVNTLTFPIPKAAPSNPTAFASTGQTPFQVVHFSDVHIDRSYTPGSDANCTKPICCRNYADHTGPIIAPAGPLGHLSCDTPTPLVHSMLGAVSAQDTRFSIFTGDVVEAAIWLVNQTENTSDLELFNNEMSTLLNSTVYPAIGNHEVAPVNAFPRNTTSIGSAQWVFDTQSTGWTSLIGDTAALEVKHNSGSYSAVVDGTNLMIISINSIYWYRDNFYLFDSDTLQPDPNGVIAFTAQQLQAAEDAGMRAWIIGHMSPGSGDALHDQASIPAFTYKNTIAAQFFGHSHVDEFEIAYSDYKNQTAETADSIAYLAPSLTPRQGNPSFRVYDVDPDTYEVMDSRTFMSDMTDPTFQDSPVWTQEYSARETYGPAIGGWPATEPLNAAFWHRVTEAFAANNTLFQIYNSLKTRGIDVPVCTGSCQTTTICNLRAMRAENNCEVATPGFNFRREEDEGAIHVARRGTADHCEGLGVRSIFENAARNTKNMDAQLLRKRVDEAEASLLTRWVSQDVLAYNFVNLCADRIESTSQWSPGSL</sequence>
<dbReference type="PANTHER" id="PTHR10340">
    <property type="entry name" value="SPHINGOMYELIN PHOSPHODIESTERASE"/>
    <property type="match status" value="1"/>
</dbReference>
<evidence type="ECO:0000256" key="6">
    <source>
        <dbReference type="ARBA" id="ARBA00022801"/>
    </source>
</evidence>
<keyword evidence="16" id="KW-1185">Reference proteome</keyword>
<feature type="binding site" evidence="11">
    <location>
        <position position="369"/>
    </location>
    <ligand>
        <name>Zn(2+)</name>
        <dbReference type="ChEBI" id="CHEBI:29105"/>
        <label>2</label>
    </ligand>
</feature>
<dbReference type="GO" id="GO:0046513">
    <property type="term" value="P:ceramide biosynthetic process"/>
    <property type="evidence" value="ECO:0007669"/>
    <property type="project" value="UniProtKB-ARBA"/>
</dbReference>
<dbReference type="Gene3D" id="3.60.21.10">
    <property type="match status" value="1"/>
</dbReference>
<evidence type="ECO:0000256" key="1">
    <source>
        <dbReference type="ARBA" id="ARBA00004613"/>
    </source>
</evidence>
<reference evidence="15 16" key="1">
    <citation type="journal article" date="2018" name="Evol. Lett.">
        <title>Horizontal gene cluster transfer increased hallucinogenic mushroom diversity.</title>
        <authorList>
            <person name="Reynolds H.T."/>
            <person name="Vijayakumar V."/>
            <person name="Gluck-Thaler E."/>
            <person name="Korotkin H.B."/>
            <person name="Matheny P.B."/>
            <person name="Slot J.C."/>
        </authorList>
    </citation>
    <scope>NUCLEOTIDE SEQUENCE [LARGE SCALE GENOMIC DNA]</scope>
    <source>
        <strain evidence="15 16">SRW20</strain>
    </source>
</reference>
<feature type="disulfide bond" evidence="12">
    <location>
        <begin position="164"/>
        <end position="169"/>
    </location>
</feature>
<dbReference type="PIRSF" id="PIRSF000948">
    <property type="entry name" value="Sphingomy_PDE"/>
    <property type="match status" value="1"/>
</dbReference>
<comment type="function">
    <text evidence="10">Converts sphingomyelin to ceramide.</text>
</comment>
<evidence type="ECO:0000256" key="9">
    <source>
        <dbReference type="ARBA" id="ARBA00023180"/>
    </source>
</evidence>
<feature type="binding site" evidence="11">
    <location>
        <position position="151"/>
    </location>
    <ligand>
        <name>Zn(2+)</name>
        <dbReference type="ChEBI" id="CHEBI:29105"/>
        <label>1</label>
    </ligand>
</feature>
<feature type="binding site" evidence="11">
    <location>
        <position position="400"/>
    </location>
    <ligand>
        <name>Zn(2+)</name>
        <dbReference type="ChEBI" id="CHEBI:29105"/>
        <label>2</label>
    </ligand>
</feature>
<dbReference type="STRING" id="231916.A0A409YV04"/>
<dbReference type="GO" id="GO:0046872">
    <property type="term" value="F:metal ion binding"/>
    <property type="evidence" value="ECO:0007669"/>
    <property type="project" value="UniProtKB-KW"/>
</dbReference>
<dbReference type="EMBL" id="NHYE01000243">
    <property type="protein sequence ID" value="PPR06832.1"/>
    <property type="molecule type" value="Genomic_DNA"/>
</dbReference>
<dbReference type="InterPro" id="IPR008139">
    <property type="entry name" value="SaposinB_dom"/>
</dbReference>
<feature type="binding site" evidence="11">
    <location>
        <position position="258"/>
    </location>
    <ligand>
        <name>Zn(2+)</name>
        <dbReference type="ChEBI" id="CHEBI:29105"/>
        <label>2</label>
    </ligand>
</feature>
<evidence type="ECO:0000313" key="15">
    <source>
        <dbReference type="EMBL" id="PPR06832.1"/>
    </source>
</evidence>
<dbReference type="InterPro" id="IPR029052">
    <property type="entry name" value="Metallo-depent_PP-like"/>
</dbReference>
<dbReference type="PANTHER" id="PTHR10340:SF34">
    <property type="entry name" value="SPHINGOMYELIN PHOSPHODIESTERASE"/>
    <property type="match status" value="1"/>
</dbReference>
<gene>
    <name evidence="15" type="ORF">CVT26_003858</name>
</gene>
<keyword evidence="6 10" id="KW-0378">Hydrolase</keyword>
<dbReference type="Proteomes" id="UP000284706">
    <property type="component" value="Unassembled WGS sequence"/>
</dbReference>
<evidence type="ECO:0000256" key="3">
    <source>
        <dbReference type="ARBA" id="ARBA00022525"/>
    </source>
</evidence>
<evidence type="ECO:0000313" key="16">
    <source>
        <dbReference type="Proteomes" id="UP000284706"/>
    </source>
</evidence>
<feature type="domain" description="Saposin B-type" evidence="14">
    <location>
        <begin position="33"/>
        <end position="111"/>
    </location>
</feature>
<feature type="signal peptide" evidence="13">
    <location>
        <begin position="1"/>
        <end position="19"/>
    </location>
</feature>
<accession>A0A409YV04</accession>
<dbReference type="InterPro" id="IPR011160">
    <property type="entry name" value="Sphingomy_PDE"/>
</dbReference>
<keyword evidence="7 11" id="KW-0862">Zinc</keyword>
<dbReference type="InterPro" id="IPR041805">
    <property type="entry name" value="ASMase/PPN1_MPP"/>
</dbReference>